<accession>A0AAV9R342</accession>
<sequence>MNRLHTPILSLVLFQRGSWMNRLHIPILFLILSWRAPRMNCLHPWFPFRRSSLRTCFRFLFLSLRSARTHPLCMLSLGASATDLYGLTEVPSGLCTDHLGSSGLRTAPLSYTLGSPGPAACHQIIDSYISGLLSSYVAGLLIAGSAGDGHRAGRLNSGSAGDGLAPLGPARLGNPKAFPGQPRNIVLPACPGSSSGAPPNGTCLEHLTREASRRHPSQMPEPPQLARPDVERQWLYSKPPPRMTELFTLSLRESPDTLRRKLISPACIHDLVLSVMTQSSWP</sequence>
<protein>
    <submittedName>
        <fullName evidence="1">Uncharacterized protein</fullName>
    </submittedName>
</protein>
<gene>
    <name evidence="1" type="ORF">CRENBAI_002502</name>
</gene>
<keyword evidence="2" id="KW-1185">Reference proteome</keyword>
<evidence type="ECO:0000313" key="1">
    <source>
        <dbReference type="EMBL" id="KAK5602720.1"/>
    </source>
</evidence>
<reference evidence="1 2" key="1">
    <citation type="submission" date="2021-06" db="EMBL/GenBank/DDBJ databases">
        <authorList>
            <person name="Palmer J.M."/>
        </authorList>
    </citation>
    <scope>NUCLEOTIDE SEQUENCE [LARGE SCALE GENOMIC DNA]</scope>
    <source>
        <strain evidence="1 2">MEX-2019</strain>
        <tissue evidence="1">Muscle</tissue>
    </source>
</reference>
<organism evidence="1 2">
    <name type="scientific">Crenichthys baileyi</name>
    <name type="common">White River springfish</name>
    <dbReference type="NCBI Taxonomy" id="28760"/>
    <lineage>
        <taxon>Eukaryota</taxon>
        <taxon>Metazoa</taxon>
        <taxon>Chordata</taxon>
        <taxon>Craniata</taxon>
        <taxon>Vertebrata</taxon>
        <taxon>Euteleostomi</taxon>
        <taxon>Actinopterygii</taxon>
        <taxon>Neopterygii</taxon>
        <taxon>Teleostei</taxon>
        <taxon>Neoteleostei</taxon>
        <taxon>Acanthomorphata</taxon>
        <taxon>Ovalentaria</taxon>
        <taxon>Atherinomorphae</taxon>
        <taxon>Cyprinodontiformes</taxon>
        <taxon>Goodeidae</taxon>
        <taxon>Crenichthys</taxon>
    </lineage>
</organism>
<comment type="caution">
    <text evidence="1">The sequence shown here is derived from an EMBL/GenBank/DDBJ whole genome shotgun (WGS) entry which is preliminary data.</text>
</comment>
<proteinExistence type="predicted"/>
<evidence type="ECO:0000313" key="2">
    <source>
        <dbReference type="Proteomes" id="UP001311232"/>
    </source>
</evidence>
<dbReference type="AlphaFoldDB" id="A0AAV9R342"/>
<name>A0AAV9R342_9TELE</name>
<dbReference type="EMBL" id="JAHHUM010002604">
    <property type="protein sequence ID" value="KAK5602720.1"/>
    <property type="molecule type" value="Genomic_DNA"/>
</dbReference>
<dbReference type="Proteomes" id="UP001311232">
    <property type="component" value="Unassembled WGS sequence"/>
</dbReference>